<reference evidence="1" key="1">
    <citation type="submission" date="2013-12" db="EMBL/GenBank/DDBJ databases">
        <title>The Genome Sequence of Aphanomyces astaci APO3.</title>
        <authorList>
            <consortium name="The Broad Institute Genomics Platform"/>
            <person name="Russ C."/>
            <person name="Tyler B."/>
            <person name="van West P."/>
            <person name="Dieguez-Uribeondo J."/>
            <person name="Young S.K."/>
            <person name="Zeng Q."/>
            <person name="Gargeya S."/>
            <person name="Fitzgerald M."/>
            <person name="Abouelleil A."/>
            <person name="Alvarado L."/>
            <person name="Chapman S.B."/>
            <person name="Gainer-Dewar J."/>
            <person name="Goldberg J."/>
            <person name="Griggs A."/>
            <person name="Gujja S."/>
            <person name="Hansen M."/>
            <person name="Howarth C."/>
            <person name="Imamovic A."/>
            <person name="Ireland A."/>
            <person name="Larimer J."/>
            <person name="McCowan C."/>
            <person name="Murphy C."/>
            <person name="Pearson M."/>
            <person name="Poon T.W."/>
            <person name="Priest M."/>
            <person name="Roberts A."/>
            <person name="Saif S."/>
            <person name="Shea T."/>
            <person name="Sykes S."/>
            <person name="Wortman J."/>
            <person name="Nusbaum C."/>
            <person name="Birren B."/>
        </authorList>
    </citation>
    <scope>NUCLEOTIDE SEQUENCE [LARGE SCALE GENOMIC DNA]</scope>
    <source>
        <strain evidence="1">APO3</strain>
    </source>
</reference>
<sequence length="160" mass="17219">MPGIKPDGAKALVRSSYNFNDKEIKFNISTFWGQMCDVLCSALPATGIKNKKRAETALAPKTVLAADVKQLQDSAIPPAAGAKCLTLEARTRNAGCCYGAVVAVADYLPHPSVVLCWSGKGPHYLSDYPSDYPNASEATKLANAKTERARSQLWRSSLKT</sequence>
<dbReference type="AlphaFoldDB" id="W4H8I2"/>
<organism evidence="1">
    <name type="scientific">Aphanomyces astaci</name>
    <name type="common">Crayfish plague agent</name>
    <dbReference type="NCBI Taxonomy" id="112090"/>
    <lineage>
        <taxon>Eukaryota</taxon>
        <taxon>Sar</taxon>
        <taxon>Stramenopiles</taxon>
        <taxon>Oomycota</taxon>
        <taxon>Saprolegniomycetes</taxon>
        <taxon>Saprolegniales</taxon>
        <taxon>Verrucalvaceae</taxon>
        <taxon>Aphanomyces</taxon>
    </lineage>
</organism>
<evidence type="ECO:0000313" key="1">
    <source>
        <dbReference type="EMBL" id="ETV88355.1"/>
    </source>
</evidence>
<dbReference type="GeneID" id="20803614"/>
<dbReference type="VEuPathDB" id="FungiDB:H257_01618"/>
<dbReference type="EMBL" id="KI913115">
    <property type="protein sequence ID" value="ETV88355.1"/>
    <property type="molecule type" value="Genomic_DNA"/>
</dbReference>
<dbReference type="RefSeq" id="XP_009823218.1">
    <property type="nucleotide sequence ID" value="XM_009824916.1"/>
</dbReference>
<accession>W4H8I2</accession>
<proteinExistence type="predicted"/>
<protein>
    <submittedName>
        <fullName evidence="1">Uncharacterized protein</fullName>
    </submittedName>
</protein>
<gene>
    <name evidence="1" type="ORF">H257_01618</name>
</gene>
<name>W4H8I2_APHAT</name>